<comment type="caution">
    <text evidence="1">The sequence shown here is derived from an EMBL/GenBank/DDBJ whole genome shotgun (WGS) entry which is preliminary data.</text>
</comment>
<protein>
    <submittedName>
        <fullName evidence="1">Uncharacterized protein</fullName>
    </submittedName>
</protein>
<proteinExistence type="predicted"/>
<dbReference type="SUPFAM" id="SSF49562">
    <property type="entry name" value="C2 domain (Calcium/lipid-binding domain, CaLB)"/>
    <property type="match status" value="1"/>
</dbReference>
<name>A0A843X2S1_COLES</name>
<dbReference type="AlphaFoldDB" id="A0A843X2S1"/>
<accession>A0A843X2S1</accession>
<dbReference type="Proteomes" id="UP000652761">
    <property type="component" value="Unassembled WGS sequence"/>
</dbReference>
<reference evidence="1" key="1">
    <citation type="submission" date="2017-07" db="EMBL/GenBank/DDBJ databases">
        <title>Taro Niue Genome Assembly and Annotation.</title>
        <authorList>
            <person name="Atibalentja N."/>
            <person name="Keating K."/>
            <person name="Fields C.J."/>
        </authorList>
    </citation>
    <scope>NUCLEOTIDE SEQUENCE</scope>
    <source>
        <strain evidence="1">Niue_2</strain>
        <tissue evidence="1">Leaf</tissue>
    </source>
</reference>
<evidence type="ECO:0000313" key="1">
    <source>
        <dbReference type="EMBL" id="MQM13758.1"/>
    </source>
</evidence>
<dbReference type="InterPro" id="IPR035892">
    <property type="entry name" value="C2_domain_sf"/>
</dbReference>
<sequence>LGASHGHLFVVDAEAEHSLSQIFLEAVAAVTGEETPVIHLPCLPGSTHLDISGAIAVQVIRSLTQNNQGQRYLNVEQIQNENIKFRSGWWWGWWVGMTEEQLVVGVVAAHNLMPKDGQGSSSSFVEVEFEHQQ</sequence>
<gene>
    <name evidence="1" type="ORF">Taro_046684</name>
</gene>
<dbReference type="EMBL" id="NMUH01005814">
    <property type="protein sequence ID" value="MQM13758.1"/>
    <property type="molecule type" value="Genomic_DNA"/>
</dbReference>
<organism evidence="1 2">
    <name type="scientific">Colocasia esculenta</name>
    <name type="common">Wild taro</name>
    <name type="synonym">Arum esculentum</name>
    <dbReference type="NCBI Taxonomy" id="4460"/>
    <lineage>
        <taxon>Eukaryota</taxon>
        <taxon>Viridiplantae</taxon>
        <taxon>Streptophyta</taxon>
        <taxon>Embryophyta</taxon>
        <taxon>Tracheophyta</taxon>
        <taxon>Spermatophyta</taxon>
        <taxon>Magnoliopsida</taxon>
        <taxon>Liliopsida</taxon>
        <taxon>Araceae</taxon>
        <taxon>Aroideae</taxon>
        <taxon>Colocasieae</taxon>
        <taxon>Colocasia</taxon>
    </lineage>
</organism>
<feature type="non-terminal residue" evidence="1">
    <location>
        <position position="1"/>
    </location>
</feature>
<evidence type="ECO:0000313" key="2">
    <source>
        <dbReference type="Proteomes" id="UP000652761"/>
    </source>
</evidence>
<keyword evidence="2" id="KW-1185">Reference proteome</keyword>